<accession>A0A4U6U9R0</accession>
<reference evidence="1" key="1">
    <citation type="submission" date="2019-03" db="EMBL/GenBank/DDBJ databases">
        <title>WGS assembly of Setaria viridis.</title>
        <authorList>
            <person name="Huang P."/>
            <person name="Jenkins J."/>
            <person name="Grimwood J."/>
            <person name="Barry K."/>
            <person name="Healey A."/>
            <person name="Mamidi S."/>
            <person name="Sreedasyam A."/>
            <person name="Shu S."/>
            <person name="Feldman M."/>
            <person name="Wu J."/>
            <person name="Yu Y."/>
            <person name="Chen C."/>
            <person name="Johnson J."/>
            <person name="Rokhsar D."/>
            <person name="Baxter I."/>
            <person name="Schmutz J."/>
            <person name="Brutnell T."/>
            <person name="Kellogg E."/>
        </authorList>
    </citation>
    <scope>NUCLEOTIDE SEQUENCE [LARGE SCALE GENOMIC DNA]</scope>
</reference>
<dbReference type="Gramene" id="TKW12581">
    <property type="protein sequence ID" value="TKW12581"/>
    <property type="gene ID" value="SEVIR_5G045500v2"/>
</dbReference>
<keyword evidence="2" id="KW-1185">Reference proteome</keyword>
<gene>
    <name evidence="1" type="ORF">SEVIR_5G045500v2</name>
</gene>
<dbReference type="EMBL" id="CM016556">
    <property type="protein sequence ID" value="TKW12581.1"/>
    <property type="molecule type" value="Genomic_DNA"/>
</dbReference>
<sequence length="63" mass="7192">MWLRQQPIFPSTAIVAGRTGRDHRGRAAFRCIPLFSSTEGFVQKGEDTRILLMGSSQFNYWSD</sequence>
<organism evidence="1 2">
    <name type="scientific">Setaria viridis</name>
    <name type="common">Green bristlegrass</name>
    <name type="synonym">Setaria italica subsp. viridis</name>
    <dbReference type="NCBI Taxonomy" id="4556"/>
    <lineage>
        <taxon>Eukaryota</taxon>
        <taxon>Viridiplantae</taxon>
        <taxon>Streptophyta</taxon>
        <taxon>Embryophyta</taxon>
        <taxon>Tracheophyta</taxon>
        <taxon>Spermatophyta</taxon>
        <taxon>Magnoliopsida</taxon>
        <taxon>Liliopsida</taxon>
        <taxon>Poales</taxon>
        <taxon>Poaceae</taxon>
        <taxon>PACMAD clade</taxon>
        <taxon>Panicoideae</taxon>
        <taxon>Panicodae</taxon>
        <taxon>Paniceae</taxon>
        <taxon>Cenchrinae</taxon>
        <taxon>Setaria</taxon>
    </lineage>
</organism>
<dbReference type="Proteomes" id="UP000298652">
    <property type="component" value="Chromosome 5"/>
</dbReference>
<dbReference type="AlphaFoldDB" id="A0A4U6U9R0"/>
<evidence type="ECO:0000313" key="1">
    <source>
        <dbReference type="EMBL" id="TKW12581.1"/>
    </source>
</evidence>
<protein>
    <submittedName>
        <fullName evidence="1">Uncharacterized protein</fullName>
    </submittedName>
</protein>
<name>A0A4U6U9R0_SETVI</name>
<evidence type="ECO:0000313" key="2">
    <source>
        <dbReference type="Proteomes" id="UP000298652"/>
    </source>
</evidence>
<proteinExistence type="predicted"/>